<dbReference type="NCBIfam" id="TIGR00738">
    <property type="entry name" value="rrf2_super"/>
    <property type="match status" value="1"/>
</dbReference>
<evidence type="ECO:0000313" key="2">
    <source>
        <dbReference type="Proteomes" id="UP000501253"/>
    </source>
</evidence>
<dbReference type="KEGG" id="tmai:FVE67_02900"/>
<dbReference type="GO" id="GO:0003700">
    <property type="term" value="F:DNA-binding transcription factor activity"/>
    <property type="evidence" value="ECO:0007669"/>
    <property type="project" value="TreeGrafter"/>
</dbReference>
<dbReference type="Gene3D" id="1.10.10.10">
    <property type="entry name" value="Winged helix-like DNA-binding domain superfamily/Winged helix DNA-binding domain"/>
    <property type="match status" value="1"/>
</dbReference>
<dbReference type="AlphaFoldDB" id="A0A6H1WRI7"/>
<dbReference type="PANTHER" id="PTHR33221:SF2">
    <property type="entry name" value="TRANSCRIPTIONAL REGULATOR"/>
    <property type="match status" value="1"/>
</dbReference>
<proteinExistence type="predicted"/>
<dbReference type="InterPro" id="IPR036390">
    <property type="entry name" value="WH_DNA-bd_sf"/>
</dbReference>
<dbReference type="PANTHER" id="PTHR33221">
    <property type="entry name" value="WINGED HELIX-TURN-HELIX TRANSCRIPTIONAL REGULATOR, RRF2 FAMILY"/>
    <property type="match status" value="1"/>
</dbReference>
<dbReference type="InterPro" id="IPR000944">
    <property type="entry name" value="Tscrpt_reg_Rrf2"/>
</dbReference>
<keyword evidence="2" id="KW-1185">Reference proteome</keyword>
<dbReference type="PROSITE" id="PS51197">
    <property type="entry name" value="HTH_RRF2_2"/>
    <property type="match status" value="1"/>
</dbReference>
<gene>
    <name evidence="1" type="ORF">FVE67_02900</name>
</gene>
<sequence length="146" mass="16909">MKITQAEDYGIRCVLYLSRYPEKTIPRWNIARAMDIPEPFLAKIAQDLARAGIITITRGRKGGYRLAVPPEELTLLRVVEAMSGEIFLSHCVLDPENCKRSSLCPTHEVWAEIRELLRKKLDQITFADLVQRESCLLDNRRSRRRK</sequence>
<dbReference type="SUPFAM" id="SSF46785">
    <property type="entry name" value="Winged helix' DNA-binding domain"/>
    <property type="match status" value="1"/>
</dbReference>
<accession>A0A6H1WRI7</accession>
<organism evidence="1 2">
    <name type="scientific">Thermosulfurimonas marina</name>
    <dbReference type="NCBI Taxonomy" id="2047767"/>
    <lineage>
        <taxon>Bacteria</taxon>
        <taxon>Pseudomonadati</taxon>
        <taxon>Thermodesulfobacteriota</taxon>
        <taxon>Thermodesulfobacteria</taxon>
        <taxon>Thermodesulfobacteriales</taxon>
        <taxon>Thermodesulfobacteriaceae</taxon>
        <taxon>Thermosulfurimonas</taxon>
    </lineage>
</organism>
<dbReference type="Pfam" id="PF02082">
    <property type="entry name" value="Rrf2"/>
    <property type="match status" value="1"/>
</dbReference>
<dbReference type="EMBL" id="CP042909">
    <property type="protein sequence ID" value="QJA05812.1"/>
    <property type="molecule type" value="Genomic_DNA"/>
</dbReference>
<evidence type="ECO:0000313" key="1">
    <source>
        <dbReference type="EMBL" id="QJA05812.1"/>
    </source>
</evidence>
<name>A0A6H1WRI7_9BACT</name>
<dbReference type="InterPro" id="IPR036388">
    <property type="entry name" value="WH-like_DNA-bd_sf"/>
</dbReference>
<dbReference type="Proteomes" id="UP000501253">
    <property type="component" value="Chromosome"/>
</dbReference>
<protein>
    <submittedName>
        <fullName evidence="1">Rrf2 family transcriptional regulator</fullName>
    </submittedName>
</protein>
<dbReference type="RefSeq" id="WP_168719171.1">
    <property type="nucleotide sequence ID" value="NZ_CP042909.1"/>
</dbReference>
<dbReference type="GO" id="GO:0005829">
    <property type="term" value="C:cytosol"/>
    <property type="evidence" value="ECO:0007669"/>
    <property type="project" value="TreeGrafter"/>
</dbReference>
<reference evidence="1 2" key="1">
    <citation type="submission" date="2019-08" db="EMBL/GenBank/DDBJ databases">
        <title>Complete genome sequence of Thermosulfurimonas marina SU872T, an anaerobic thermophilic chemolithoautotrophic bacterium isolated from a shallow marine hydrothermal vent.</title>
        <authorList>
            <person name="Allioux M."/>
            <person name="Jebbar M."/>
            <person name="Slobodkina G."/>
            <person name="Slobodkin A."/>
            <person name="Moalic Y."/>
            <person name="Frolova A."/>
            <person name="Shao Z."/>
            <person name="Alain K."/>
        </authorList>
    </citation>
    <scope>NUCLEOTIDE SEQUENCE [LARGE SCALE GENOMIC DNA]</scope>
    <source>
        <strain evidence="1 2">SU872</strain>
    </source>
</reference>